<protein>
    <recommendedName>
        <fullName evidence="2">DUF5709 domain-containing protein</fullName>
    </recommendedName>
</protein>
<evidence type="ECO:0000313" key="4">
    <source>
        <dbReference type="Proteomes" id="UP000642014"/>
    </source>
</evidence>
<feature type="compositionally biased region" description="Basic and acidic residues" evidence="1">
    <location>
        <begin position="123"/>
        <end position="137"/>
    </location>
</feature>
<feature type="domain" description="DUF5709" evidence="2">
    <location>
        <begin position="109"/>
        <end position="152"/>
    </location>
</feature>
<dbReference type="RefSeq" id="WP_062760132.1">
    <property type="nucleotide sequence ID" value="NZ_BMSJ01000002.1"/>
</dbReference>
<dbReference type="AlphaFoldDB" id="A0AAV4KG69"/>
<name>A0AAV4KG69_9ACTN</name>
<gene>
    <name evidence="3" type="ORF">GCM10010497_13070</name>
</gene>
<dbReference type="EMBL" id="BMSJ01000002">
    <property type="protein sequence ID" value="GGR12440.1"/>
    <property type="molecule type" value="Genomic_DNA"/>
</dbReference>
<reference evidence="3 4" key="1">
    <citation type="journal article" date="2014" name="Int. J. Syst. Evol. Microbiol.">
        <title>Complete genome sequence of Corynebacterium casei LMG S-19264T (=DSM 44701T), isolated from a smear-ripened cheese.</title>
        <authorList>
            <consortium name="US DOE Joint Genome Institute (JGI-PGF)"/>
            <person name="Walter F."/>
            <person name="Albersmeier A."/>
            <person name="Kalinowski J."/>
            <person name="Ruckert C."/>
        </authorList>
    </citation>
    <scope>NUCLEOTIDE SEQUENCE [LARGE SCALE GENOMIC DNA]</scope>
    <source>
        <strain evidence="3 4">JCM 4205</strain>
    </source>
</reference>
<evidence type="ECO:0000256" key="1">
    <source>
        <dbReference type="SAM" id="MobiDB-lite"/>
    </source>
</evidence>
<comment type="caution">
    <text evidence="3">The sequence shown here is derived from an EMBL/GenBank/DDBJ whole genome shotgun (WGS) entry which is preliminary data.</text>
</comment>
<organism evidence="3 4">
    <name type="scientific">Streptomyces cinereoruber</name>
    <dbReference type="NCBI Taxonomy" id="67260"/>
    <lineage>
        <taxon>Bacteria</taxon>
        <taxon>Bacillati</taxon>
        <taxon>Actinomycetota</taxon>
        <taxon>Actinomycetes</taxon>
        <taxon>Kitasatosporales</taxon>
        <taxon>Streptomycetaceae</taxon>
        <taxon>Streptomyces</taxon>
    </lineage>
</organism>
<evidence type="ECO:0000313" key="3">
    <source>
        <dbReference type="EMBL" id="GGR12440.1"/>
    </source>
</evidence>
<dbReference type="Proteomes" id="UP000642014">
    <property type="component" value="Unassembled WGS sequence"/>
</dbReference>
<evidence type="ECO:0000259" key="2">
    <source>
        <dbReference type="Pfam" id="PF18970"/>
    </source>
</evidence>
<dbReference type="GeneID" id="95458519"/>
<feature type="compositionally biased region" description="Basic and acidic residues" evidence="1">
    <location>
        <begin position="68"/>
        <end position="81"/>
    </location>
</feature>
<proteinExistence type="predicted"/>
<feature type="region of interest" description="Disordered" evidence="1">
    <location>
        <begin position="1"/>
        <end position="176"/>
    </location>
</feature>
<accession>A0AAV4KG69</accession>
<dbReference type="InterPro" id="IPR043763">
    <property type="entry name" value="DUF5709"/>
</dbReference>
<sequence>MDRNEPDTDEARGDDVYQPTHSDVDNRPTDALDPDNAILTDPLEDMASPGYSPPERPRGVTRYGTTQREQREGESLDDRLAQEVPEAQPPEGDSIGDLPGGAGEPVDEQAGTTRAGRLAQVDTPRETGNRTVARDVGPDDWAAPAEEAAMHVDTGADATVDESGPSGWREEPGTER</sequence>
<feature type="compositionally biased region" description="Basic and acidic residues" evidence="1">
    <location>
        <begin position="1"/>
        <end position="15"/>
    </location>
</feature>
<dbReference type="Pfam" id="PF18970">
    <property type="entry name" value="DUF5709"/>
    <property type="match status" value="1"/>
</dbReference>